<evidence type="ECO:0000256" key="3">
    <source>
        <dbReference type="PIRSR" id="PIRSR036514-1"/>
    </source>
</evidence>
<comment type="caution">
    <text evidence="7">The sequence shown here is derived from an EMBL/GenBank/DDBJ whole genome shotgun (WGS) entry which is preliminary data.</text>
</comment>
<evidence type="ECO:0000259" key="6">
    <source>
        <dbReference type="PROSITE" id="PS01031"/>
    </source>
</evidence>
<dbReference type="PANTHER" id="PTHR45640:SF13">
    <property type="entry name" value="HEAT SHOCK PROTEIN 22-RELATED"/>
    <property type="match status" value="1"/>
</dbReference>
<dbReference type="GO" id="GO:0005634">
    <property type="term" value="C:nucleus"/>
    <property type="evidence" value="ECO:0007669"/>
    <property type="project" value="TreeGrafter"/>
</dbReference>
<dbReference type="Gene3D" id="2.60.40.790">
    <property type="match status" value="1"/>
</dbReference>
<keyword evidence="1" id="KW-0346">Stress response</keyword>
<evidence type="ECO:0000313" key="7">
    <source>
        <dbReference type="EMBL" id="KAG8228850.1"/>
    </source>
</evidence>
<dbReference type="GO" id="GO:0042026">
    <property type="term" value="P:protein refolding"/>
    <property type="evidence" value="ECO:0007669"/>
    <property type="project" value="TreeGrafter"/>
</dbReference>
<dbReference type="InterPro" id="IPR001436">
    <property type="entry name" value="Alpha-crystallin/sHSP_animal"/>
</dbReference>
<feature type="binding site" evidence="3">
    <location>
        <position position="104"/>
    </location>
    <ligand>
        <name>Zn(2+)</name>
        <dbReference type="ChEBI" id="CHEBI:29105"/>
        <label>1</label>
    </ligand>
</feature>
<dbReference type="OrthoDB" id="1431247at2759"/>
<dbReference type="PIRSF" id="PIRSF036514">
    <property type="entry name" value="Sm_HSP_B1"/>
    <property type="match status" value="1"/>
</dbReference>
<dbReference type="GO" id="GO:0046872">
    <property type="term" value="F:metal ion binding"/>
    <property type="evidence" value="ECO:0007669"/>
    <property type="project" value="UniProtKB-KW"/>
</dbReference>
<dbReference type="InterPro" id="IPR055269">
    <property type="entry name" value="Alpha-crystallin/HSP_16"/>
</dbReference>
<dbReference type="EMBL" id="KZ308392">
    <property type="protein sequence ID" value="KAG8228850.1"/>
    <property type="molecule type" value="Genomic_DNA"/>
</dbReference>
<name>A0A8K0K5P5_LADFU</name>
<accession>A0A8K0K5P5</accession>
<evidence type="ECO:0000256" key="5">
    <source>
        <dbReference type="RuleBase" id="RU003616"/>
    </source>
</evidence>
<feature type="binding site" evidence="3">
    <location>
        <position position="111"/>
    </location>
    <ligand>
        <name>Zn(2+)</name>
        <dbReference type="ChEBI" id="CHEBI:29105"/>
        <label>1</label>
    </ligand>
</feature>
<dbReference type="SUPFAM" id="SSF49764">
    <property type="entry name" value="HSP20-like chaperones"/>
    <property type="match status" value="1"/>
</dbReference>
<proteinExistence type="inferred from homology"/>
<dbReference type="PRINTS" id="PR00299">
    <property type="entry name" value="ACRYSTALLIN"/>
</dbReference>
<protein>
    <recommendedName>
        <fullName evidence="6">SHSP domain-containing protein</fullName>
    </recommendedName>
</protein>
<dbReference type="GO" id="GO:0009408">
    <property type="term" value="P:response to heat"/>
    <property type="evidence" value="ECO:0007669"/>
    <property type="project" value="UniProtKB-ARBA"/>
</dbReference>
<keyword evidence="8" id="KW-1185">Reference proteome</keyword>
<reference evidence="7" key="2">
    <citation type="submission" date="2017-10" db="EMBL/GenBank/DDBJ databases">
        <title>Ladona fulva Genome sequencing and assembly.</title>
        <authorList>
            <person name="Murali S."/>
            <person name="Richards S."/>
            <person name="Bandaranaike D."/>
            <person name="Bellair M."/>
            <person name="Blankenburg K."/>
            <person name="Chao H."/>
            <person name="Dinh H."/>
            <person name="Doddapaneni H."/>
            <person name="Dugan-Rocha S."/>
            <person name="Elkadiri S."/>
            <person name="Gnanaolivu R."/>
            <person name="Hernandez B."/>
            <person name="Skinner E."/>
            <person name="Javaid M."/>
            <person name="Lee S."/>
            <person name="Li M."/>
            <person name="Ming W."/>
            <person name="Munidasa M."/>
            <person name="Muniz J."/>
            <person name="Nguyen L."/>
            <person name="Hughes D."/>
            <person name="Osuji N."/>
            <person name="Pu L.-L."/>
            <person name="Puazo M."/>
            <person name="Qu C."/>
            <person name="Quiroz J."/>
            <person name="Raj R."/>
            <person name="Weissenberger G."/>
            <person name="Xin Y."/>
            <person name="Zou X."/>
            <person name="Han Y."/>
            <person name="Worley K."/>
            <person name="Muzny D."/>
            <person name="Gibbs R."/>
        </authorList>
    </citation>
    <scope>NUCLEOTIDE SEQUENCE</scope>
    <source>
        <strain evidence="7">Sampled in the wild</strain>
    </source>
</reference>
<evidence type="ECO:0000313" key="8">
    <source>
        <dbReference type="Proteomes" id="UP000792457"/>
    </source>
</evidence>
<dbReference type="InterPro" id="IPR002068">
    <property type="entry name" value="A-crystallin/Hsp20_dom"/>
</dbReference>
<dbReference type="GO" id="GO:0051082">
    <property type="term" value="F:unfolded protein binding"/>
    <property type="evidence" value="ECO:0007669"/>
    <property type="project" value="TreeGrafter"/>
</dbReference>
<evidence type="ECO:0000256" key="2">
    <source>
        <dbReference type="PIRNR" id="PIRNR036514"/>
    </source>
</evidence>
<comment type="similarity">
    <text evidence="2 4 5">Belongs to the small heat shock protein (HSP20) family.</text>
</comment>
<feature type="domain" description="SHSP" evidence="6">
    <location>
        <begin position="56"/>
        <end position="166"/>
    </location>
</feature>
<evidence type="ECO:0000256" key="4">
    <source>
        <dbReference type="PROSITE-ProRule" id="PRU00285"/>
    </source>
</evidence>
<reference evidence="7" key="1">
    <citation type="submission" date="2013-04" db="EMBL/GenBank/DDBJ databases">
        <authorList>
            <person name="Qu J."/>
            <person name="Murali S.C."/>
            <person name="Bandaranaike D."/>
            <person name="Bellair M."/>
            <person name="Blankenburg K."/>
            <person name="Chao H."/>
            <person name="Dinh H."/>
            <person name="Doddapaneni H."/>
            <person name="Downs B."/>
            <person name="Dugan-Rocha S."/>
            <person name="Elkadiri S."/>
            <person name="Gnanaolivu R.D."/>
            <person name="Hernandez B."/>
            <person name="Javaid M."/>
            <person name="Jayaseelan J.C."/>
            <person name="Lee S."/>
            <person name="Li M."/>
            <person name="Ming W."/>
            <person name="Munidasa M."/>
            <person name="Muniz J."/>
            <person name="Nguyen L."/>
            <person name="Ongeri F."/>
            <person name="Osuji N."/>
            <person name="Pu L.-L."/>
            <person name="Puazo M."/>
            <person name="Qu C."/>
            <person name="Quiroz J."/>
            <person name="Raj R."/>
            <person name="Weissenberger G."/>
            <person name="Xin Y."/>
            <person name="Zou X."/>
            <person name="Han Y."/>
            <person name="Richards S."/>
            <person name="Worley K."/>
            <person name="Muzny D."/>
            <person name="Gibbs R."/>
        </authorList>
    </citation>
    <scope>NUCLEOTIDE SEQUENCE</scope>
    <source>
        <strain evidence="7">Sampled in the wild</strain>
    </source>
</reference>
<dbReference type="PANTHER" id="PTHR45640">
    <property type="entry name" value="HEAT SHOCK PROTEIN HSP-12.2-RELATED"/>
    <property type="match status" value="1"/>
</dbReference>
<dbReference type="PROSITE" id="PS01031">
    <property type="entry name" value="SHSP"/>
    <property type="match status" value="1"/>
</dbReference>
<sequence>MKPLKMSILPFIMKDPWEELERPLRLFDQDFGLGMRFEDLYQPIPHLLRLGYNLPCLHGNRKKGISGFIPNKDDFEVMLDVQQFRPEEISVKTVDNSIVVEGKHEEKRDEHGFVSRHFIRRYVLPQGISPGTVTTSLSSDGVLTITAPKALPMPAINERIVPITQTGVPAIKEIKQNTNYAGAVSSKE</sequence>
<feature type="binding site" evidence="3">
    <location>
        <position position="106"/>
    </location>
    <ligand>
        <name>Zn(2+)</name>
        <dbReference type="ChEBI" id="CHEBI:29105"/>
        <label>1</label>
    </ligand>
</feature>
<dbReference type="Pfam" id="PF00011">
    <property type="entry name" value="HSP20"/>
    <property type="match status" value="1"/>
</dbReference>
<dbReference type="InterPro" id="IPR008978">
    <property type="entry name" value="HSP20-like_chaperone"/>
</dbReference>
<evidence type="ECO:0000256" key="1">
    <source>
        <dbReference type="ARBA" id="ARBA00023016"/>
    </source>
</evidence>
<organism evidence="7 8">
    <name type="scientific">Ladona fulva</name>
    <name type="common">Scarce chaser dragonfly</name>
    <name type="synonym">Libellula fulva</name>
    <dbReference type="NCBI Taxonomy" id="123851"/>
    <lineage>
        <taxon>Eukaryota</taxon>
        <taxon>Metazoa</taxon>
        <taxon>Ecdysozoa</taxon>
        <taxon>Arthropoda</taxon>
        <taxon>Hexapoda</taxon>
        <taxon>Insecta</taxon>
        <taxon>Pterygota</taxon>
        <taxon>Palaeoptera</taxon>
        <taxon>Odonata</taxon>
        <taxon>Epiprocta</taxon>
        <taxon>Anisoptera</taxon>
        <taxon>Libelluloidea</taxon>
        <taxon>Libellulidae</taxon>
        <taxon>Ladona</taxon>
    </lineage>
</organism>
<dbReference type="AlphaFoldDB" id="A0A8K0K5P5"/>
<keyword evidence="3" id="KW-0862">Zinc</keyword>
<gene>
    <name evidence="7" type="ORF">J437_LFUL008346</name>
</gene>
<dbReference type="Proteomes" id="UP000792457">
    <property type="component" value="Unassembled WGS sequence"/>
</dbReference>
<dbReference type="CDD" id="cd06526">
    <property type="entry name" value="metazoan_ACD"/>
    <property type="match status" value="1"/>
</dbReference>
<keyword evidence="3" id="KW-0479">Metal-binding</keyword>
<dbReference type="GO" id="GO:0005737">
    <property type="term" value="C:cytoplasm"/>
    <property type="evidence" value="ECO:0007669"/>
    <property type="project" value="TreeGrafter"/>
</dbReference>